<feature type="transmembrane region" description="Helical" evidence="2">
    <location>
        <begin position="175"/>
        <end position="195"/>
    </location>
</feature>
<reference evidence="3 4" key="1">
    <citation type="submission" date="2019-09" db="EMBL/GenBank/DDBJ databases">
        <title>Paraburkholderia podalyriae sp. nov., A South African Podalyria-associated rhizobium.</title>
        <authorList>
            <person name="Mavima L."/>
            <person name="Beukes C.W."/>
            <person name="Palmer M."/>
            <person name="De Meyer S.E."/>
            <person name="James E.K."/>
            <person name="Maluk M."/>
            <person name="Avontuur J.R."/>
            <person name="Chan W.Y."/>
            <person name="Venter S.N."/>
            <person name="Steenkamp E.T."/>
        </authorList>
    </citation>
    <scope>NUCLEOTIDE SEQUENCE [LARGE SCALE GENOMIC DNA]</scope>
    <source>
        <strain evidence="3 4">WC7.3b</strain>
    </source>
</reference>
<evidence type="ECO:0008006" key="5">
    <source>
        <dbReference type="Google" id="ProtNLM"/>
    </source>
</evidence>
<organism evidence="3 4">
    <name type="scientific">Paraburkholderia podalyriae</name>
    <dbReference type="NCBI Taxonomy" id="1938811"/>
    <lineage>
        <taxon>Bacteria</taxon>
        <taxon>Pseudomonadati</taxon>
        <taxon>Pseudomonadota</taxon>
        <taxon>Betaproteobacteria</taxon>
        <taxon>Burkholderiales</taxon>
        <taxon>Burkholderiaceae</taxon>
        <taxon>Paraburkholderia</taxon>
    </lineage>
</organism>
<keyword evidence="2" id="KW-0472">Membrane</keyword>
<feature type="transmembrane region" description="Helical" evidence="2">
    <location>
        <begin position="261"/>
        <end position="282"/>
    </location>
</feature>
<accession>A0ABR7PIN5</accession>
<sequence length="450" mass="46792">MSERTLNLAQVTSLLVSTSCGIGFLLGTGELALRGGMAGCLYAIASALGLIVLAAWAPALSIGRQSIWVRFDQLYGASVSRSVALLSLVWMTGVLAAQMRGGSAILTLAGFRPTTALLLIAGLLICLSLMRLSWLAAGFAICMLACNVALVRTLLETDGFSVWVHAPMQFLDGLRTMTLAHTGFTVVSVVVMVICGADYQQFVVAARAPTTARAGCLFAAALVFLIGFLPASAVIAAAPVWHLEHVVDPVQVVPIVLMHTLSSYAVSAASGLVVAVLGLTALGAGCSILRAMAEAMATLGPPSMTGPIWSRVLPVVLGSLVTTREQSLVDMMIDLNMVYISAVGPLLIFGLVRTSVSHATANATMVTGFCIAMTCYLMRWTGATEIPEAAPLLFALPTSLAIGVLMVRRSNNFASATHAGHRLPHWPKGSSNGQSATSPSSPLPDDAGAG</sequence>
<gene>
    <name evidence="3" type="ORF">F6X42_05195</name>
</gene>
<name>A0ABR7PIN5_9BURK</name>
<feature type="transmembrane region" description="Helical" evidence="2">
    <location>
        <begin position="358"/>
        <end position="377"/>
    </location>
</feature>
<feature type="transmembrane region" description="Helical" evidence="2">
    <location>
        <begin position="41"/>
        <end position="62"/>
    </location>
</feature>
<feature type="transmembrane region" description="Helical" evidence="2">
    <location>
        <begin position="103"/>
        <end position="127"/>
    </location>
</feature>
<feature type="transmembrane region" description="Helical" evidence="2">
    <location>
        <begin position="389"/>
        <end position="407"/>
    </location>
</feature>
<dbReference type="InterPro" id="IPR038377">
    <property type="entry name" value="Na/Glc_symporter_sf"/>
</dbReference>
<dbReference type="RefSeq" id="WP_184012454.1">
    <property type="nucleotide sequence ID" value="NZ_VZQQ01000003.1"/>
</dbReference>
<feature type="region of interest" description="Disordered" evidence="1">
    <location>
        <begin position="422"/>
        <end position="450"/>
    </location>
</feature>
<feature type="transmembrane region" description="Helical" evidence="2">
    <location>
        <begin position="74"/>
        <end position="97"/>
    </location>
</feature>
<feature type="transmembrane region" description="Helical" evidence="2">
    <location>
        <begin position="216"/>
        <end position="241"/>
    </location>
</feature>
<keyword evidence="4" id="KW-1185">Reference proteome</keyword>
<dbReference type="Proteomes" id="UP000736373">
    <property type="component" value="Unassembled WGS sequence"/>
</dbReference>
<keyword evidence="2" id="KW-1133">Transmembrane helix</keyword>
<comment type="caution">
    <text evidence="3">The sequence shown here is derived from an EMBL/GenBank/DDBJ whole genome shotgun (WGS) entry which is preliminary data.</text>
</comment>
<feature type="transmembrane region" description="Helical" evidence="2">
    <location>
        <begin position="7"/>
        <end position="29"/>
    </location>
</feature>
<evidence type="ECO:0000256" key="1">
    <source>
        <dbReference type="SAM" id="MobiDB-lite"/>
    </source>
</evidence>
<proteinExistence type="predicted"/>
<evidence type="ECO:0000256" key="2">
    <source>
        <dbReference type="SAM" id="Phobius"/>
    </source>
</evidence>
<feature type="transmembrane region" description="Helical" evidence="2">
    <location>
        <begin position="134"/>
        <end position="155"/>
    </location>
</feature>
<evidence type="ECO:0000313" key="4">
    <source>
        <dbReference type="Proteomes" id="UP000736373"/>
    </source>
</evidence>
<protein>
    <recommendedName>
        <fullName evidence="5">Sodium:solute symporter</fullName>
    </recommendedName>
</protein>
<dbReference type="EMBL" id="VZQQ01000003">
    <property type="protein sequence ID" value="MBC8746046.1"/>
    <property type="molecule type" value="Genomic_DNA"/>
</dbReference>
<feature type="compositionally biased region" description="Polar residues" evidence="1">
    <location>
        <begin position="429"/>
        <end position="440"/>
    </location>
</feature>
<keyword evidence="2" id="KW-0812">Transmembrane</keyword>
<evidence type="ECO:0000313" key="3">
    <source>
        <dbReference type="EMBL" id="MBC8746046.1"/>
    </source>
</evidence>
<feature type="transmembrane region" description="Helical" evidence="2">
    <location>
        <begin position="333"/>
        <end position="352"/>
    </location>
</feature>
<dbReference type="PROSITE" id="PS51257">
    <property type="entry name" value="PROKAR_LIPOPROTEIN"/>
    <property type="match status" value="1"/>
</dbReference>
<dbReference type="Gene3D" id="1.20.1730.10">
    <property type="entry name" value="Sodium/glucose cotransporter"/>
    <property type="match status" value="1"/>
</dbReference>